<evidence type="ECO:0000313" key="2">
    <source>
        <dbReference type="EMBL" id="MCU7693536.1"/>
    </source>
</evidence>
<name>A0AAE3LM77_9BACT</name>
<dbReference type="InterPro" id="IPR005642">
    <property type="entry name" value="LysO"/>
</dbReference>
<accession>A0AAE3LM77</accession>
<keyword evidence="1" id="KW-0812">Transmembrane</keyword>
<protein>
    <submittedName>
        <fullName evidence="2">Lysine exporter LysO family protein</fullName>
    </submittedName>
</protein>
<keyword evidence="3" id="KW-1185">Reference proteome</keyword>
<dbReference type="Proteomes" id="UP001209317">
    <property type="component" value="Unassembled WGS sequence"/>
</dbReference>
<reference evidence="2" key="1">
    <citation type="submission" date="2022-10" db="EMBL/GenBank/DDBJ databases">
        <authorList>
            <person name="Kim H.S."/>
            <person name="Kim J.-S."/>
            <person name="Suh M.K."/>
            <person name="Eom M.K."/>
            <person name="Lee J.-S."/>
        </authorList>
    </citation>
    <scope>NUCLEOTIDE SEQUENCE</scope>
    <source>
        <strain evidence="2">LIP-5</strain>
    </source>
</reference>
<dbReference type="Pfam" id="PF03956">
    <property type="entry name" value="Lys_export"/>
    <property type="match status" value="1"/>
</dbReference>
<dbReference type="RefSeq" id="WP_263037024.1">
    <property type="nucleotide sequence ID" value="NZ_JAOTPL010000003.1"/>
</dbReference>
<organism evidence="2 3">
    <name type="scientific">Haoranjiania flava</name>
    <dbReference type="NCBI Taxonomy" id="1856322"/>
    <lineage>
        <taxon>Bacteria</taxon>
        <taxon>Pseudomonadati</taxon>
        <taxon>Bacteroidota</taxon>
        <taxon>Chitinophagia</taxon>
        <taxon>Chitinophagales</taxon>
        <taxon>Chitinophagaceae</taxon>
        <taxon>Haoranjiania</taxon>
    </lineage>
</organism>
<feature type="transmembrane region" description="Helical" evidence="1">
    <location>
        <begin position="52"/>
        <end position="76"/>
    </location>
</feature>
<gene>
    <name evidence="2" type="ORF">OD355_03295</name>
</gene>
<dbReference type="EMBL" id="JAOTPL010000003">
    <property type="protein sequence ID" value="MCU7693536.1"/>
    <property type="molecule type" value="Genomic_DNA"/>
</dbReference>
<dbReference type="GO" id="GO:0015661">
    <property type="term" value="F:L-lysine efflux transmembrane transporter activity"/>
    <property type="evidence" value="ECO:0007669"/>
    <property type="project" value="InterPro"/>
</dbReference>
<keyword evidence="1" id="KW-1133">Transmembrane helix</keyword>
<keyword evidence="1" id="KW-0472">Membrane</keyword>
<evidence type="ECO:0000313" key="3">
    <source>
        <dbReference type="Proteomes" id="UP001209317"/>
    </source>
</evidence>
<proteinExistence type="predicted"/>
<sequence length="94" mass="10482">MLIGIASGYFLRRFPDIKFIGKLISCFIFILLFFLGISVGTNEKIVNNLDTIGLQALIITIGAIAGSVLLSWWLYAKVFIKGKSTKTENTKEHE</sequence>
<evidence type="ECO:0000256" key="1">
    <source>
        <dbReference type="SAM" id="Phobius"/>
    </source>
</evidence>
<comment type="caution">
    <text evidence="2">The sequence shown here is derived from an EMBL/GenBank/DDBJ whole genome shotgun (WGS) entry which is preliminary data.</text>
</comment>
<dbReference type="AlphaFoldDB" id="A0AAE3LM77"/>
<feature type="transmembrane region" description="Helical" evidence="1">
    <location>
        <begin position="20"/>
        <end position="40"/>
    </location>
</feature>